<keyword evidence="3" id="KW-1185">Reference proteome</keyword>
<evidence type="ECO:0000256" key="1">
    <source>
        <dbReference type="SAM" id="Phobius"/>
    </source>
</evidence>
<dbReference type="Proteomes" id="UP000605970">
    <property type="component" value="Unassembled WGS sequence"/>
</dbReference>
<protein>
    <submittedName>
        <fullName evidence="2">Uncharacterized protein</fullName>
    </submittedName>
</protein>
<keyword evidence="1" id="KW-1133">Transmembrane helix</keyword>
<gene>
    <name evidence="2" type="ORF">Mgra_00006034</name>
</gene>
<feature type="transmembrane region" description="Helical" evidence="1">
    <location>
        <begin position="135"/>
        <end position="154"/>
    </location>
</feature>
<proteinExistence type="predicted"/>
<comment type="caution">
    <text evidence="2">The sequence shown here is derived from an EMBL/GenBank/DDBJ whole genome shotgun (WGS) entry which is preliminary data.</text>
</comment>
<evidence type="ECO:0000313" key="3">
    <source>
        <dbReference type="Proteomes" id="UP000605970"/>
    </source>
</evidence>
<keyword evidence="1" id="KW-0812">Transmembrane</keyword>
<dbReference type="EMBL" id="JABEBT010000055">
    <property type="protein sequence ID" value="KAF7634585.1"/>
    <property type="molecule type" value="Genomic_DNA"/>
</dbReference>
<sequence>MTFRLGLMQQGDIGRLRRRLLSLFGKGEQARIAIPDGDGNGAHPPLLKQHINEGNIGGDAAPGAPLLPVQHQTQNVDIRDQLEAINRQLILLNQKMDNLELFIQQRIQNNPTQNQSNARAWLEIIVTILTSPVNVFIFLLSVIAILYSMLGIVLPRIDALDNKLNSIANNKFPIGFQRFHIGIQRF</sequence>
<dbReference type="AlphaFoldDB" id="A0A8S9ZMR2"/>
<name>A0A8S9ZMR2_9BILA</name>
<organism evidence="2 3">
    <name type="scientific">Meloidogyne graminicola</name>
    <dbReference type="NCBI Taxonomy" id="189291"/>
    <lineage>
        <taxon>Eukaryota</taxon>
        <taxon>Metazoa</taxon>
        <taxon>Ecdysozoa</taxon>
        <taxon>Nematoda</taxon>
        <taxon>Chromadorea</taxon>
        <taxon>Rhabditida</taxon>
        <taxon>Tylenchina</taxon>
        <taxon>Tylenchomorpha</taxon>
        <taxon>Tylenchoidea</taxon>
        <taxon>Meloidogynidae</taxon>
        <taxon>Meloidogyninae</taxon>
        <taxon>Meloidogyne</taxon>
    </lineage>
</organism>
<accession>A0A8S9ZMR2</accession>
<evidence type="ECO:0000313" key="2">
    <source>
        <dbReference type="EMBL" id="KAF7634585.1"/>
    </source>
</evidence>
<keyword evidence="1" id="KW-0472">Membrane</keyword>
<reference evidence="2" key="1">
    <citation type="journal article" date="2020" name="Ecol. Evol.">
        <title>Genome structure and content of the rice root-knot nematode (Meloidogyne graminicola).</title>
        <authorList>
            <person name="Phan N.T."/>
            <person name="Danchin E.G.J."/>
            <person name="Klopp C."/>
            <person name="Perfus-Barbeoch L."/>
            <person name="Kozlowski D.K."/>
            <person name="Koutsovoulos G.D."/>
            <person name="Lopez-Roques C."/>
            <person name="Bouchez O."/>
            <person name="Zahm M."/>
            <person name="Besnard G."/>
            <person name="Bellafiore S."/>
        </authorList>
    </citation>
    <scope>NUCLEOTIDE SEQUENCE</scope>
    <source>
        <strain evidence="2">VN-18</strain>
    </source>
</reference>